<evidence type="ECO:0000313" key="3">
    <source>
        <dbReference type="EMBL" id="CAG8847614.1"/>
    </source>
</evidence>
<accession>A0ABN7X6A6</accession>
<reference evidence="3 4" key="1">
    <citation type="submission" date="2021-06" db="EMBL/GenBank/DDBJ databases">
        <authorList>
            <person name="Kallberg Y."/>
            <person name="Tangrot J."/>
            <person name="Rosling A."/>
        </authorList>
    </citation>
    <scope>NUCLEOTIDE SEQUENCE [LARGE SCALE GENOMIC DNA]</scope>
    <source>
        <strain evidence="3 4">120-4 pot B 10/14</strain>
    </source>
</reference>
<name>A0ABN7X6A6_GIGMA</name>
<feature type="domain" description="Reverse transcriptase/retrotransposon-derived protein RNase H-like" evidence="2">
    <location>
        <begin position="4"/>
        <end position="43"/>
    </location>
</feature>
<dbReference type="InterPro" id="IPR041577">
    <property type="entry name" value="RT_RNaseH_2"/>
</dbReference>
<organism evidence="3 4">
    <name type="scientific">Gigaspora margarita</name>
    <dbReference type="NCBI Taxonomy" id="4874"/>
    <lineage>
        <taxon>Eukaryota</taxon>
        <taxon>Fungi</taxon>
        <taxon>Fungi incertae sedis</taxon>
        <taxon>Mucoromycota</taxon>
        <taxon>Glomeromycotina</taxon>
        <taxon>Glomeromycetes</taxon>
        <taxon>Diversisporales</taxon>
        <taxon>Gigasporaceae</taxon>
        <taxon>Gigaspora</taxon>
    </lineage>
</organism>
<dbReference type="Proteomes" id="UP000789901">
    <property type="component" value="Unassembled WGS sequence"/>
</dbReference>
<evidence type="ECO:0000256" key="1">
    <source>
        <dbReference type="SAM" id="Phobius"/>
    </source>
</evidence>
<feature type="non-terminal residue" evidence="3">
    <location>
        <position position="1"/>
    </location>
</feature>
<protein>
    <submittedName>
        <fullName evidence="3">4220_t:CDS:1</fullName>
    </submittedName>
</protein>
<proteinExistence type="predicted"/>
<keyword evidence="1" id="KW-0812">Transmembrane</keyword>
<feature type="non-terminal residue" evidence="3">
    <location>
        <position position="43"/>
    </location>
</feature>
<keyword evidence="1" id="KW-0472">Membrane</keyword>
<evidence type="ECO:0000259" key="2">
    <source>
        <dbReference type="Pfam" id="PF17919"/>
    </source>
</evidence>
<comment type="caution">
    <text evidence="3">The sequence shown here is derived from an EMBL/GenBank/DDBJ whole genome shotgun (WGS) entry which is preliminary data.</text>
</comment>
<keyword evidence="1" id="KW-1133">Transmembrane helix</keyword>
<keyword evidence="4" id="KW-1185">Reference proteome</keyword>
<dbReference type="Pfam" id="PF17919">
    <property type="entry name" value="RT_RNaseH_2"/>
    <property type="match status" value="1"/>
</dbReference>
<feature type="transmembrane region" description="Helical" evidence="1">
    <location>
        <begin position="16"/>
        <end position="34"/>
    </location>
</feature>
<gene>
    <name evidence="3" type="ORF">GMARGA_LOCUS38764</name>
</gene>
<evidence type="ECO:0000313" key="4">
    <source>
        <dbReference type="Proteomes" id="UP000789901"/>
    </source>
</evidence>
<dbReference type="EMBL" id="CAJVQB010088466">
    <property type="protein sequence ID" value="CAG8847614.1"/>
    <property type="molecule type" value="Genomic_DNA"/>
</dbReference>
<sequence length="43" mass="4847">QIVAPVLVHPNDNKEYILYIDALHLALGAILAQTDKIRKEHVI</sequence>